<reference evidence="3" key="1">
    <citation type="submission" date="2017-02" db="UniProtKB">
        <authorList>
            <consortium name="WormBaseParasite"/>
        </authorList>
    </citation>
    <scope>IDENTIFICATION</scope>
</reference>
<reference evidence="1 2" key="2">
    <citation type="submission" date="2018-11" db="EMBL/GenBank/DDBJ databases">
        <authorList>
            <consortium name="Pathogen Informatics"/>
        </authorList>
    </citation>
    <scope>NUCLEOTIDE SEQUENCE [LARGE SCALE GENOMIC DNA]</scope>
    <source>
        <strain evidence="1 2">MHpl1</strain>
    </source>
</reference>
<name>A0A0N4WS50_HAEPC</name>
<dbReference type="AlphaFoldDB" id="A0A0N4WS50"/>
<sequence>MRVYSSVLHVLFRRQKKEWCKLAWAIATAARNEMKILSIAPPRGDAAYAQNRMKVNQAAELGSRLRSCREILSA</sequence>
<gene>
    <name evidence="1" type="ORF">HPLM_LOCUS14335</name>
</gene>
<dbReference type="Proteomes" id="UP000268014">
    <property type="component" value="Unassembled WGS sequence"/>
</dbReference>
<evidence type="ECO:0000313" key="1">
    <source>
        <dbReference type="EMBL" id="VDO52471.1"/>
    </source>
</evidence>
<dbReference type="EMBL" id="UZAF01018532">
    <property type="protein sequence ID" value="VDO52471.1"/>
    <property type="molecule type" value="Genomic_DNA"/>
</dbReference>
<protein>
    <submittedName>
        <fullName evidence="3">Transposase</fullName>
    </submittedName>
</protein>
<evidence type="ECO:0000313" key="3">
    <source>
        <dbReference type="WBParaSite" id="HPLM_0001434301-mRNA-1"/>
    </source>
</evidence>
<accession>A0A0N4WS50</accession>
<evidence type="ECO:0000313" key="2">
    <source>
        <dbReference type="Proteomes" id="UP000268014"/>
    </source>
</evidence>
<keyword evidence="2" id="KW-1185">Reference proteome</keyword>
<dbReference type="WBParaSite" id="HPLM_0001434301-mRNA-1">
    <property type="protein sequence ID" value="HPLM_0001434301-mRNA-1"/>
    <property type="gene ID" value="HPLM_0001434301"/>
</dbReference>
<proteinExistence type="predicted"/>
<organism evidence="3">
    <name type="scientific">Haemonchus placei</name>
    <name type="common">Barber's pole worm</name>
    <dbReference type="NCBI Taxonomy" id="6290"/>
    <lineage>
        <taxon>Eukaryota</taxon>
        <taxon>Metazoa</taxon>
        <taxon>Ecdysozoa</taxon>
        <taxon>Nematoda</taxon>
        <taxon>Chromadorea</taxon>
        <taxon>Rhabditida</taxon>
        <taxon>Rhabditina</taxon>
        <taxon>Rhabditomorpha</taxon>
        <taxon>Strongyloidea</taxon>
        <taxon>Trichostrongylidae</taxon>
        <taxon>Haemonchus</taxon>
    </lineage>
</organism>